<name>A0A9X2BF90_9BACL</name>
<feature type="domain" description="VOC" evidence="1">
    <location>
        <begin position="4"/>
        <end position="111"/>
    </location>
</feature>
<organism evidence="2 3">
    <name type="scientific">Fictibacillus marinisediminis</name>
    <dbReference type="NCBI Taxonomy" id="2878389"/>
    <lineage>
        <taxon>Bacteria</taxon>
        <taxon>Bacillati</taxon>
        <taxon>Bacillota</taxon>
        <taxon>Bacilli</taxon>
        <taxon>Bacillales</taxon>
        <taxon>Fictibacillaceae</taxon>
        <taxon>Fictibacillus</taxon>
    </lineage>
</organism>
<sequence>MVIEYDHQTVPVSQLEKSIIWYHKKLGFELITYKPNEKAILTINGKQFVNLVTKKADSNQKLSVLVIPNLHQKYETLRGPKDTILDIDIPDVGHCYLYKDIDENNLLLFEQR</sequence>
<dbReference type="Gene3D" id="3.10.180.10">
    <property type="entry name" value="2,3-Dihydroxybiphenyl 1,2-Dioxygenase, domain 1"/>
    <property type="match status" value="1"/>
</dbReference>
<evidence type="ECO:0000259" key="1">
    <source>
        <dbReference type="PROSITE" id="PS51819"/>
    </source>
</evidence>
<keyword evidence="3" id="KW-1185">Reference proteome</keyword>
<dbReference type="PROSITE" id="PS51819">
    <property type="entry name" value="VOC"/>
    <property type="match status" value="1"/>
</dbReference>
<protein>
    <submittedName>
        <fullName evidence="2">VOC family protein</fullName>
    </submittedName>
</protein>
<dbReference type="AlphaFoldDB" id="A0A9X2BF90"/>
<dbReference type="RefSeq" id="WP_248254849.1">
    <property type="nucleotide sequence ID" value="NZ_JAIWJX010000004.1"/>
</dbReference>
<evidence type="ECO:0000313" key="3">
    <source>
        <dbReference type="Proteomes" id="UP001139011"/>
    </source>
</evidence>
<dbReference type="Pfam" id="PF00903">
    <property type="entry name" value="Glyoxalase"/>
    <property type="match status" value="1"/>
</dbReference>
<comment type="caution">
    <text evidence="2">The sequence shown here is derived from an EMBL/GenBank/DDBJ whole genome shotgun (WGS) entry which is preliminary data.</text>
</comment>
<accession>A0A9X2BF90</accession>
<dbReference type="EMBL" id="JAIWJX010000004">
    <property type="protein sequence ID" value="MCK6259481.1"/>
    <property type="molecule type" value="Genomic_DNA"/>
</dbReference>
<reference evidence="2" key="1">
    <citation type="submission" date="2021-09" db="EMBL/GenBank/DDBJ databases">
        <title>Genome analysis of Fictibacillus sp. KIGAM418 isolated from marine sediment.</title>
        <authorList>
            <person name="Seo M.-J."/>
            <person name="Cho E.-S."/>
            <person name="Hwang C.Y."/>
        </authorList>
    </citation>
    <scope>NUCLEOTIDE SEQUENCE</scope>
    <source>
        <strain evidence="2">KIGAM418</strain>
    </source>
</reference>
<dbReference type="InterPro" id="IPR004360">
    <property type="entry name" value="Glyas_Fos-R_dOase_dom"/>
</dbReference>
<dbReference type="InterPro" id="IPR037523">
    <property type="entry name" value="VOC_core"/>
</dbReference>
<gene>
    <name evidence="2" type="ORF">LCY76_23195</name>
</gene>
<proteinExistence type="predicted"/>
<dbReference type="Proteomes" id="UP001139011">
    <property type="component" value="Unassembled WGS sequence"/>
</dbReference>
<dbReference type="SUPFAM" id="SSF54593">
    <property type="entry name" value="Glyoxalase/Bleomycin resistance protein/Dihydroxybiphenyl dioxygenase"/>
    <property type="match status" value="1"/>
</dbReference>
<dbReference type="InterPro" id="IPR029068">
    <property type="entry name" value="Glyas_Bleomycin-R_OHBP_Dase"/>
</dbReference>
<evidence type="ECO:0000313" key="2">
    <source>
        <dbReference type="EMBL" id="MCK6259481.1"/>
    </source>
</evidence>